<dbReference type="InterPro" id="IPR036390">
    <property type="entry name" value="WH_DNA-bd_sf"/>
</dbReference>
<proteinExistence type="predicted"/>
<dbReference type="STRING" id="521013.SAMN04488567_3657"/>
<sequence>MTPDDATIAAWVALATTSRELLERAERALKSEGHPPLAWYDALLAVEKAGPGGIRPVALKDRLLLPQYGTSRLLDRMVRAGLLERRPCPGDARGQVIVPTAAGRAQRAAMWPAYARFLAAEIGERLDPGEAAELARLLDKLRGAAG</sequence>
<dbReference type="Proteomes" id="UP000198922">
    <property type="component" value="Unassembled WGS sequence"/>
</dbReference>
<dbReference type="GO" id="GO:0003677">
    <property type="term" value="F:DNA binding"/>
    <property type="evidence" value="ECO:0007669"/>
    <property type="project" value="UniProtKB-KW"/>
</dbReference>
<gene>
    <name evidence="2" type="ORF">SAMN04488567_3657</name>
</gene>
<dbReference type="AlphaFoldDB" id="A0A1G7J6E6"/>
<dbReference type="InterPro" id="IPR039422">
    <property type="entry name" value="MarR/SlyA-like"/>
</dbReference>
<dbReference type="RefSeq" id="WP_090114364.1">
    <property type="nucleotide sequence ID" value="NZ_FNAT01000008.1"/>
</dbReference>
<dbReference type="OrthoDB" id="72352at2"/>
<accession>A0A1G7J6E6</accession>
<organism evidence="2 3">
    <name type="scientific">Limimaricola pyoseonensis</name>
    <dbReference type="NCBI Taxonomy" id="521013"/>
    <lineage>
        <taxon>Bacteria</taxon>
        <taxon>Pseudomonadati</taxon>
        <taxon>Pseudomonadota</taxon>
        <taxon>Alphaproteobacteria</taxon>
        <taxon>Rhodobacterales</taxon>
        <taxon>Paracoccaceae</taxon>
        <taxon>Limimaricola</taxon>
    </lineage>
</organism>
<dbReference type="InterPro" id="IPR000835">
    <property type="entry name" value="HTH_MarR-typ"/>
</dbReference>
<dbReference type="GO" id="GO:0003700">
    <property type="term" value="F:DNA-binding transcription factor activity"/>
    <property type="evidence" value="ECO:0007669"/>
    <property type="project" value="InterPro"/>
</dbReference>
<dbReference type="EMBL" id="FNAT01000008">
    <property type="protein sequence ID" value="SDF20466.1"/>
    <property type="molecule type" value="Genomic_DNA"/>
</dbReference>
<dbReference type="PANTHER" id="PTHR33164:SF104">
    <property type="entry name" value="TRANSCRIPTIONAL REGULATORY PROTEIN"/>
    <property type="match status" value="1"/>
</dbReference>
<evidence type="ECO:0000313" key="2">
    <source>
        <dbReference type="EMBL" id="SDF20466.1"/>
    </source>
</evidence>
<dbReference type="PANTHER" id="PTHR33164">
    <property type="entry name" value="TRANSCRIPTIONAL REGULATOR, MARR FAMILY"/>
    <property type="match status" value="1"/>
</dbReference>
<dbReference type="SUPFAM" id="SSF46785">
    <property type="entry name" value="Winged helix' DNA-binding domain"/>
    <property type="match status" value="1"/>
</dbReference>
<dbReference type="Pfam" id="PF12802">
    <property type="entry name" value="MarR_2"/>
    <property type="match status" value="1"/>
</dbReference>
<reference evidence="3" key="1">
    <citation type="submission" date="2016-10" db="EMBL/GenBank/DDBJ databases">
        <authorList>
            <person name="Varghese N."/>
            <person name="Submissions S."/>
        </authorList>
    </citation>
    <scope>NUCLEOTIDE SEQUENCE [LARGE SCALE GENOMIC DNA]</scope>
    <source>
        <strain evidence="3">DSM 21424</strain>
    </source>
</reference>
<evidence type="ECO:0000259" key="1">
    <source>
        <dbReference type="SMART" id="SM00347"/>
    </source>
</evidence>
<dbReference type="Gene3D" id="1.10.10.10">
    <property type="entry name" value="Winged helix-like DNA-binding domain superfamily/Winged helix DNA-binding domain"/>
    <property type="match status" value="1"/>
</dbReference>
<keyword evidence="2" id="KW-0238">DNA-binding</keyword>
<keyword evidence="3" id="KW-1185">Reference proteome</keyword>
<dbReference type="InterPro" id="IPR036388">
    <property type="entry name" value="WH-like_DNA-bd_sf"/>
</dbReference>
<feature type="domain" description="HTH marR-type" evidence="1">
    <location>
        <begin position="27"/>
        <end position="134"/>
    </location>
</feature>
<protein>
    <submittedName>
        <fullName evidence="2">DNA-binding transcriptional regulator, MarR family</fullName>
    </submittedName>
</protein>
<dbReference type="SMART" id="SM00347">
    <property type="entry name" value="HTH_MARR"/>
    <property type="match status" value="1"/>
</dbReference>
<dbReference type="GO" id="GO:0006950">
    <property type="term" value="P:response to stress"/>
    <property type="evidence" value="ECO:0007669"/>
    <property type="project" value="TreeGrafter"/>
</dbReference>
<evidence type="ECO:0000313" key="3">
    <source>
        <dbReference type="Proteomes" id="UP000198922"/>
    </source>
</evidence>
<name>A0A1G7J6E6_9RHOB</name>